<dbReference type="AlphaFoldDB" id="A0A401PMK8"/>
<proteinExistence type="predicted"/>
<evidence type="ECO:0000256" key="1">
    <source>
        <dbReference type="SAM" id="MobiDB-lite"/>
    </source>
</evidence>
<comment type="caution">
    <text evidence="2">The sequence shown here is derived from an EMBL/GenBank/DDBJ whole genome shotgun (WGS) entry which is preliminary data.</text>
</comment>
<protein>
    <submittedName>
        <fullName evidence="2">Uncharacterized protein</fullName>
    </submittedName>
</protein>
<organism evidence="2 3">
    <name type="scientific">Scyliorhinus torazame</name>
    <name type="common">Cloudy catshark</name>
    <name type="synonym">Catulus torazame</name>
    <dbReference type="NCBI Taxonomy" id="75743"/>
    <lineage>
        <taxon>Eukaryota</taxon>
        <taxon>Metazoa</taxon>
        <taxon>Chordata</taxon>
        <taxon>Craniata</taxon>
        <taxon>Vertebrata</taxon>
        <taxon>Chondrichthyes</taxon>
        <taxon>Elasmobranchii</taxon>
        <taxon>Galeomorphii</taxon>
        <taxon>Galeoidea</taxon>
        <taxon>Carcharhiniformes</taxon>
        <taxon>Scyliorhinidae</taxon>
        <taxon>Scyliorhinus</taxon>
    </lineage>
</organism>
<dbReference type="Proteomes" id="UP000288216">
    <property type="component" value="Unassembled WGS sequence"/>
</dbReference>
<reference evidence="2 3" key="1">
    <citation type="journal article" date="2018" name="Nat. Ecol. Evol.">
        <title>Shark genomes provide insights into elasmobranch evolution and the origin of vertebrates.</title>
        <authorList>
            <person name="Hara Y"/>
            <person name="Yamaguchi K"/>
            <person name="Onimaru K"/>
            <person name="Kadota M"/>
            <person name="Koyanagi M"/>
            <person name="Keeley SD"/>
            <person name="Tatsumi K"/>
            <person name="Tanaka K"/>
            <person name="Motone F"/>
            <person name="Kageyama Y"/>
            <person name="Nozu R"/>
            <person name="Adachi N"/>
            <person name="Nishimura O"/>
            <person name="Nakagawa R"/>
            <person name="Tanegashima C"/>
            <person name="Kiyatake I"/>
            <person name="Matsumoto R"/>
            <person name="Murakumo K"/>
            <person name="Nishida K"/>
            <person name="Terakita A"/>
            <person name="Kuratani S"/>
            <person name="Sato K"/>
            <person name="Hyodo S Kuraku.S."/>
        </authorList>
    </citation>
    <scope>NUCLEOTIDE SEQUENCE [LARGE SCALE GENOMIC DNA]</scope>
</reference>
<dbReference type="EMBL" id="BFAA01000950">
    <property type="protein sequence ID" value="GCB74384.1"/>
    <property type="molecule type" value="Genomic_DNA"/>
</dbReference>
<keyword evidence="3" id="KW-1185">Reference proteome</keyword>
<evidence type="ECO:0000313" key="3">
    <source>
        <dbReference type="Proteomes" id="UP000288216"/>
    </source>
</evidence>
<feature type="region of interest" description="Disordered" evidence="1">
    <location>
        <begin position="314"/>
        <end position="333"/>
    </location>
</feature>
<name>A0A401PMK8_SCYTO</name>
<dbReference type="OrthoDB" id="2405788at2759"/>
<evidence type="ECO:0000313" key="2">
    <source>
        <dbReference type="EMBL" id="GCB74384.1"/>
    </source>
</evidence>
<sequence>MDDLIEEILAELPDPTPKGLQFIDLDDRVPPPVRLPADKWVEILNDAKDEFEVDGAAAVFPTWRVEAEDPLDVGDIEITDGMQARAGRLALDACTIDATEAQLLTTLPERRVHPEAQVSAAPNPANLVPLRDGDLNCVAQRVVEHFEGALRGQGLTPTRRQKIQEGEEKVHETGAAIGDVAELEKVLKRAIILRDIAGEDIYNSGKYQFGGNGVRGKVELICHNGHAWSKDLHFPQSREVYIYEGDVWQAIREATQDEPKAVWLLGGQDRSLTVDQFVIQDGRTYRRQEAYERLLKVSEDLGDESLAEKAFGENHAASTMAKKKNPGSRPRPTVLMTSRRLVWSMATADPRWTTTPET</sequence>
<gene>
    <name evidence="2" type="ORF">scyTo_0003474</name>
</gene>
<accession>A0A401PMK8</accession>